<proteinExistence type="predicted"/>
<evidence type="ECO:0000313" key="3">
    <source>
        <dbReference type="Proteomes" id="UP000499080"/>
    </source>
</evidence>
<dbReference type="EMBL" id="BGPR01006059">
    <property type="protein sequence ID" value="GBN15739.1"/>
    <property type="molecule type" value="Genomic_DNA"/>
</dbReference>
<dbReference type="OrthoDB" id="1728974at2759"/>
<gene>
    <name evidence="2" type="ORF">AVEN_187067_1</name>
</gene>
<dbReference type="InterPro" id="IPR025476">
    <property type="entry name" value="Helitron_helicase-like"/>
</dbReference>
<dbReference type="Pfam" id="PF14214">
    <property type="entry name" value="Helitron_like_N"/>
    <property type="match status" value="1"/>
</dbReference>
<dbReference type="PANTHER" id="PTHR45786:SF74">
    <property type="entry name" value="ATP-DEPENDENT DNA HELICASE"/>
    <property type="match status" value="1"/>
</dbReference>
<organism evidence="2 3">
    <name type="scientific">Araneus ventricosus</name>
    <name type="common">Orbweaver spider</name>
    <name type="synonym">Epeira ventricosa</name>
    <dbReference type="NCBI Taxonomy" id="182803"/>
    <lineage>
        <taxon>Eukaryota</taxon>
        <taxon>Metazoa</taxon>
        <taxon>Ecdysozoa</taxon>
        <taxon>Arthropoda</taxon>
        <taxon>Chelicerata</taxon>
        <taxon>Arachnida</taxon>
        <taxon>Araneae</taxon>
        <taxon>Araneomorphae</taxon>
        <taxon>Entelegynae</taxon>
        <taxon>Araneoidea</taxon>
        <taxon>Araneidae</taxon>
        <taxon>Araneus</taxon>
    </lineage>
</organism>
<dbReference type="AlphaFoldDB" id="A0A4Y2LMR2"/>
<protein>
    <recommendedName>
        <fullName evidence="1">Helitron helicase-like domain-containing protein</fullName>
    </recommendedName>
</protein>
<sequence>MFLLPFLFLSSPERVFNTTALNEVAIIIAENDFEKCDIALTMRSKELKNICETHITYVLQYPLMFPRGEDGYGINFNQVEPGTSNQINKTVSAMSFYAYRLMVRSTENRFLNCRQLLHQYLVDMYAKIEAKRLLFIRLNQKKQRVDEYLHLKNAITNDNDLANHGKLVILP</sequence>
<keyword evidence="3" id="KW-1185">Reference proteome</keyword>
<accession>A0A4Y2LMR2</accession>
<dbReference type="Proteomes" id="UP000499080">
    <property type="component" value="Unassembled WGS sequence"/>
</dbReference>
<dbReference type="PANTHER" id="PTHR45786">
    <property type="entry name" value="DNA BINDING PROTEIN-LIKE"/>
    <property type="match status" value="1"/>
</dbReference>
<evidence type="ECO:0000313" key="2">
    <source>
        <dbReference type="EMBL" id="GBN15739.1"/>
    </source>
</evidence>
<reference evidence="2 3" key="1">
    <citation type="journal article" date="2019" name="Sci. Rep.">
        <title>Orb-weaving spider Araneus ventricosus genome elucidates the spidroin gene catalogue.</title>
        <authorList>
            <person name="Kono N."/>
            <person name="Nakamura H."/>
            <person name="Ohtoshi R."/>
            <person name="Moran D.A.P."/>
            <person name="Shinohara A."/>
            <person name="Yoshida Y."/>
            <person name="Fujiwara M."/>
            <person name="Mori M."/>
            <person name="Tomita M."/>
            <person name="Arakawa K."/>
        </authorList>
    </citation>
    <scope>NUCLEOTIDE SEQUENCE [LARGE SCALE GENOMIC DNA]</scope>
</reference>
<feature type="domain" description="Helitron helicase-like" evidence="1">
    <location>
        <begin position="96"/>
        <end position="171"/>
    </location>
</feature>
<comment type="caution">
    <text evidence="2">The sequence shown here is derived from an EMBL/GenBank/DDBJ whole genome shotgun (WGS) entry which is preliminary data.</text>
</comment>
<name>A0A4Y2LMR2_ARAVE</name>
<evidence type="ECO:0000259" key="1">
    <source>
        <dbReference type="Pfam" id="PF14214"/>
    </source>
</evidence>